<evidence type="ECO:0000313" key="2">
    <source>
        <dbReference type="Proteomes" id="UP001149163"/>
    </source>
</evidence>
<protein>
    <recommendedName>
        <fullName evidence="3">F-box domain-containing protein</fullName>
    </recommendedName>
</protein>
<dbReference type="GeneID" id="81422301"/>
<keyword evidence="2" id="KW-1185">Reference proteome</keyword>
<name>A0A9W9IEC1_9EURO</name>
<sequence>MTATSSSATNRVFATPEVLEIVLLQMDMRTLLTSAQRVCRGWMDLITKSPAIQKALFFTPIKESEWGNGAKTLNPLLADLFPSIFPAKTRESPNPLTFSNLKMTQTPTNMFPFVRGDASWRKMLIQQPPISEFGVLSLTHGRGGDSAATFSIPNDEKMQNAGYGGLRMERLFEFLLLSPEVQFLVYTRARVYWSTEEPIMFGESHKEINDRFHQMMEKYDLVVYTREVLQCSWHPRPPSAAEVTRREIIAAYQELGLETYSKVEGIEKAEGVVSTSRWA</sequence>
<comment type="caution">
    <text evidence="1">The sequence shown here is derived from an EMBL/GenBank/DDBJ whole genome shotgun (WGS) entry which is preliminary data.</text>
</comment>
<gene>
    <name evidence="1" type="ORF">N7482_001000</name>
</gene>
<dbReference type="EMBL" id="JAPQKN010000001">
    <property type="protein sequence ID" value="KAJ5175123.1"/>
    <property type="molecule type" value="Genomic_DNA"/>
</dbReference>
<reference evidence="1" key="2">
    <citation type="journal article" date="2023" name="IMA Fungus">
        <title>Comparative genomic study of the Penicillium genus elucidates a diverse pangenome and 15 lateral gene transfer events.</title>
        <authorList>
            <person name="Petersen C."/>
            <person name="Sorensen T."/>
            <person name="Nielsen M.R."/>
            <person name="Sondergaard T.E."/>
            <person name="Sorensen J.L."/>
            <person name="Fitzpatrick D.A."/>
            <person name="Frisvad J.C."/>
            <person name="Nielsen K.L."/>
        </authorList>
    </citation>
    <scope>NUCLEOTIDE SEQUENCE</scope>
    <source>
        <strain evidence="1">IBT 26290</strain>
    </source>
</reference>
<reference evidence="1" key="1">
    <citation type="submission" date="2022-11" db="EMBL/GenBank/DDBJ databases">
        <authorList>
            <person name="Petersen C."/>
        </authorList>
    </citation>
    <scope>NUCLEOTIDE SEQUENCE</scope>
    <source>
        <strain evidence="1">IBT 26290</strain>
    </source>
</reference>
<dbReference type="OrthoDB" id="3800738at2759"/>
<dbReference type="AlphaFoldDB" id="A0A9W9IEC1"/>
<proteinExistence type="predicted"/>
<accession>A0A9W9IEC1</accession>
<dbReference type="Proteomes" id="UP001149163">
    <property type="component" value="Unassembled WGS sequence"/>
</dbReference>
<evidence type="ECO:0000313" key="1">
    <source>
        <dbReference type="EMBL" id="KAJ5175123.1"/>
    </source>
</evidence>
<dbReference type="SUPFAM" id="SSF81383">
    <property type="entry name" value="F-box domain"/>
    <property type="match status" value="1"/>
</dbReference>
<dbReference type="RefSeq" id="XP_056546731.1">
    <property type="nucleotide sequence ID" value="XM_056683125.1"/>
</dbReference>
<organism evidence="1 2">
    <name type="scientific">Penicillium canariense</name>
    <dbReference type="NCBI Taxonomy" id="189055"/>
    <lineage>
        <taxon>Eukaryota</taxon>
        <taxon>Fungi</taxon>
        <taxon>Dikarya</taxon>
        <taxon>Ascomycota</taxon>
        <taxon>Pezizomycotina</taxon>
        <taxon>Eurotiomycetes</taxon>
        <taxon>Eurotiomycetidae</taxon>
        <taxon>Eurotiales</taxon>
        <taxon>Aspergillaceae</taxon>
        <taxon>Penicillium</taxon>
    </lineage>
</organism>
<dbReference type="InterPro" id="IPR036047">
    <property type="entry name" value="F-box-like_dom_sf"/>
</dbReference>
<evidence type="ECO:0008006" key="3">
    <source>
        <dbReference type="Google" id="ProtNLM"/>
    </source>
</evidence>